<protein>
    <submittedName>
        <fullName evidence="1">Uncharacterized protein</fullName>
    </submittedName>
</protein>
<accession>A0A8J5FBD7</accession>
<keyword evidence="2" id="KW-1185">Reference proteome</keyword>
<dbReference type="AlphaFoldDB" id="A0A8J5FBD7"/>
<sequence length="152" mass="17018">MGTSVRGSPGRNCPRLSSRSPCKYLPAFMSTFITTRNTSSYREALSSTDPIETPSVGFAKPYDYQCVTPGIATIIKQNNTQLQLLVQIAESLKDIQAELRKQNTPPFPQDLISKLQNLSLGSKPKEKAGKLRVFKDPYKILKEEQEKLKGWP</sequence>
<dbReference type="EMBL" id="JACMSC010000016">
    <property type="protein sequence ID" value="KAG6483553.1"/>
    <property type="molecule type" value="Genomic_DNA"/>
</dbReference>
<gene>
    <name evidence="1" type="ORF">ZIOFF_060201</name>
</gene>
<evidence type="ECO:0000313" key="2">
    <source>
        <dbReference type="Proteomes" id="UP000734854"/>
    </source>
</evidence>
<comment type="caution">
    <text evidence="1">The sequence shown here is derived from an EMBL/GenBank/DDBJ whole genome shotgun (WGS) entry which is preliminary data.</text>
</comment>
<organism evidence="1 2">
    <name type="scientific">Zingiber officinale</name>
    <name type="common">Ginger</name>
    <name type="synonym">Amomum zingiber</name>
    <dbReference type="NCBI Taxonomy" id="94328"/>
    <lineage>
        <taxon>Eukaryota</taxon>
        <taxon>Viridiplantae</taxon>
        <taxon>Streptophyta</taxon>
        <taxon>Embryophyta</taxon>
        <taxon>Tracheophyta</taxon>
        <taxon>Spermatophyta</taxon>
        <taxon>Magnoliopsida</taxon>
        <taxon>Liliopsida</taxon>
        <taxon>Zingiberales</taxon>
        <taxon>Zingiberaceae</taxon>
        <taxon>Zingiber</taxon>
    </lineage>
</organism>
<name>A0A8J5FBD7_ZINOF</name>
<evidence type="ECO:0000313" key="1">
    <source>
        <dbReference type="EMBL" id="KAG6483553.1"/>
    </source>
</evidence>
<proteinExistence type="predicted"/>
<reference evidence="1 2" key="1">
    <citation type="submission" date="2020-08" db="EMBL/GenBank/DDBJ databases">
        <title>Plant Genome Project.</title>
        <authorList>
            <person name="Zhang R.-G."/>
        </authorList>
    </citation>
    <scope>NUCLEOTIDE SEQUENCE [LARGE SCALE GENOMIC DNA]</scope>
    <source>
        <tissue evidence="1">Rhizome</tissue>
    </source>
</reference>
<dbReference type="Proteomes" id="UP000734854">
    <property type="component" value="Unassembled WGS sequence"/>
</dbReference>